<dbReference type="AlphaFoldDB" id="A0A3Q8WT64"/>
<dbReference type="EMBL" id="CP034438">
    <property type="protein sequence ID" value="AZN29709.1"/>
    <property type="molecule type" value="Genomic_DNA"/>
</dbReference>
<reference evidence="5 6" key="1">
    <citation type="submission" date="2018-12" db="EMBL/GenBank/DDBJ databases">
        <title>Complete genome sequence of Flaviflexus salsibiostraticola KCTC 33148.</title>
        <authorList>
            <person name="Bae J.-W."/>
        </authorList>
    </citation>
    <scope>NUCLEOTIDE SEQUENCE [LARGE SCALE GENOMIC DNA]</scope>
    <source>
        <strain evidence="5 6">KCTC 33148</strain>
    </source>
</reference>
<dbReference type="InterPro" id="IPR036388">
    <property type="entry name" value="WH-like_DNA-bd_sf"/>
</dbReference>
<keyword evidence="2" id="KW-0238">DNA-binding</keyword>
<dbReference type="PANTHER" id="PTHR44688:SF16">
    <property type="entry name" value="DNA-BINDING TRANSCRIPTIONAL ACTIVATOR DEVR_DOSR"/>
    <property type="match status" value="1"/>
</dbReference>
<dbReference type="Proteomes" id="UP000270021">
    <property type="component" value="Chromosome"/>
</dbReference>
<proteinExistence type="predicted"/>
<organism evidence="5 6">
    <name type="scientific">Flaviflexus salsibiostraticola</name>
    <dbReference type="NCBI Taxonomy" id="1282737"/>
    <lineage>
        <taxon>Bacteria</taxon>
        <taxon>Bacillati</taxon>
        <taxon>Actinomycetota</taxon>
        <taxon>Actinomycetes</taxon>
        <taxon>Actinomycetales</taxon>
        <taxon>Actinomycetaceae</taxon>
        <taxon>Flaviflexus</taxon>
    </lineage>
</organism>
<accession>A0A3Q8WT64</accession>
<evidence type="ECO:0000313" key="5">
    <source>
        <dbReference type="EMBL" id="AZN29709.1"/>
    </source>
</evidence>
<name>A0A3Q8WT64_9ACTO</name>
<evidence type="ECO:0000256" key="2">
    <source>
        <dbReference type="ARBA" id="ARBA00023125"/>
    </source>
</evidence>
<dbReference type="PANTHER" id="PTHR44688">
    <property type="entry name" value="DNA-BINDING TRANSCRIPTIONAL ACTIVATOR DEVR_DOSR"/>
    <property type="match status" value="1"/>
</dbReference>
<keyword evidence="3" id="KW-0804">Transcription</keyword>
<dbReference type="KEGG" id="fsl:EJO69_04840"/>
<keyword evidence="6" id="KW-1185">Reference proteome</keyword>
<dbReference type="InterPro" id="IPR027417">
    <property type="entry name" value="P-loop_NTPase"/>
</dbReference>
<dbReference type="SUPFAM" id="SSF52540">
    <property type="entry name" value="P-loop containing nucleoside triphosphate hydrolases"/>
    <property type="match status" value="1"/>
</dbReference>
<gene>
    <name evidence="5" type="ORF">EJO69_04840</name>
</gene>
<dbReference type="InterPro" id="IPR011990">
    <property type="entry name" value="TPR-like_helical_dom_sf"/>
</dbReference>
<dbReference type="SUPFAM" id="SSF46894">
    <property type="entry name" value="C-terminal effector domain of the bipartite response regulators"/>
    <property type="match status" value="1"/>
</dbReference>
<dbReference type="OrthoDB" id="9808843at2"/>
<dbReference type="InterPro" id="IPR059106">
    <property type="entry name" value="WHD_MalT"/>
</dbReference>
<dbReference type="Pfam" id="PF00196">
    <property type="entry name" value="GerE"/>
    <property type="match status" value="1"/>
</dbReference>
<sequence length="866" mass="95082">MAQQPLHRLATTPWFLTAIPETRSDSLPRPRLTDMLDAAVEDSAITIVEAPSGFGKTTALATWAHARTRTAWLTLTDQHRTPLPLLAGIISSLIRIYPDNAVLEAGMLRVRTGEVLLDSAIERIIDAIPEGSPTVVIVDDAQETTREALVAAAVPLARHSRGHLRFIIAGTSSLSRSLSRELAKGDAHRLAPDAFAFTHEEMVEIASRWGVDDESLHEAGRCLWEETRGWPVAVQLLLRTGHLTETSLVDPEAPNILTDYIEHEVLGVLSTELREFILDATSSDRVSADYVVHLTGDGHSPALLDECRRLGLFLELFQNDDGRTSLRWHTRFAQSCREIARRRDRGRFHRNHRRTAQWLVPDFPSAAISHALEVDDEDFALAMLEDVWLQMITTGQASVLESRCLDVLKGGATTPSLLYIRACCREMESDSIGAQMLKSRADDGLAALAGDEQRRAHITRTFADLLLASSPEHLQTALTEAEELLTTAHLGPSLFIHGTFIAAWNHLKLRSRPAHALRLMTTAAASAEKAGFTAVSQRANSLIAPALTLSGRFTAAMEILAATPESAGQGPWDPFEGNLNRWSRAFISFWQGDIEKALAGFRSIDATEAPASSDAGVARMYFAFAAALSGERDLLDEAARMVGKLDDRERHGLPWPTYKSVASAALEWARGDNTAATRTLSDMREGPGATTTRIIGAALWRRLGRPDRALQMLGRIDQDVLVSFSRATMQVTLAVIAWQRGQADKAHEMLERALDVASAEGITAPFLCLDQPARELMTMHAGWGTKHEEFVALRLGEDAARADYAGPAALLSERELDVYGFLGTTMTPEEIAQALFVSTSTVRTHQRSIYRKLGVTNRRDAVRAGL</sequence>
<dbReference type="InterPro" id="IPR016032">
    <property type="entry name" value="Sig_transdc_resp-reg_C-effctor"/>
</dbReference>
<keyword evidence="1" id="KW-0805">Transcription regulation</keyword>
<dbReference type="Pfam" id="PF25873">
    <property type="entry name" value="WHD_MalT"/>
    <property type="match status" value="1"/>
</dbReference>
<dbReference type="InterPro" id="IPR000792">
    <property type="entry name" value="Tscrpt_reg_LuxR_C"/>
</dbReference>
<dbReference type="SMART" id="SM00421">
    <property type="entry name" value="HTH_LUXR"/>
    <property type="match status" value="1"/>
</dbReference>
<evidence type="ECO:0000313" key="6">
    <source>
        <dbReference type="Proteomes" id="UP000270021"/>
    </source>
</evidence>
<dbReference type="RefSeq" id="WP_126039820.1">
    <property type="nucleotide sequence ID" value="NZ_CP034438.1"/>
</dbReference>
<dbReference type="Gene3D" id="1.25.40.10">
    <property type="entry name" value="Tetratricopeptide repeat domain"/>
    <property type="match status" value="1"/>
</dbReference>
<dbReference type="Gene3D" id="1.10.10.10">
    <property type="entry name" value="Winged helix-like DNA-binding domain superfamily/Winged helix DNA-binding domain"/>
    <property type="match status" value="1"/>
</dbReference>
<evidence type="ECO:0000256" key="3">
    <source>
        <dbReference type="ARBA" id="ARBA00023163"/>
    </source>
</evidence>
<dbReference type="GO" id="GO:0006355">
    <property type="term" value="P:regulation of DNA-templated transcription"/>
    <property type="evidence" value="ECO:0007669"/>
    <property type="project" value="InterPro"/>
</dbReference>
<dbReference type="CDD" id="cd06170">
    <property type="entry name" value="LuxR_C_like"/>
    <property type="match status" value="1"/>
</dbReference>
<protein>
    <recommendedName>
        <fullName evidence="4">HTH luxR-type domain-containing protein</fullName>
    </recommendedName>
</protein>
<evidence type="ECO:0000259" key="4">
    <source>
        <dbReference type="PROSITE" id="PS50043"/>
    </source>
</evidence>
<dbReference type="GO" id="GO:0003677">
    <property type="term" value="F:DNA binding"/>
    <property type="evidence" value="ECO:0007669"/>
    <property type="project" value="UniProtKB-KW"/>
</dbReference>
<evidence type="ECO:0000256" key="1">
    <source>
        <dbReference type="ARBA" id="ARBA00023015"/>
    </source>
</evidence>
<dbReference type="PROSITE" id="PS50043">
    <property type="entry name" value="HTH_LUXR_2"/>
    <property type="match status" value="1"/>
</dbReference>
<feature type="domain" description="HTH luxR-type" evidence="4">
    <location>
        <begin position="804"/>
        <end position="866"/>
    </location>
</feature>